<evidence type="ECO:0000256" key="1">
    <source>
        <dbReference type="SAM" id="MobiDB-lite"/>
    </source>
</evidence>
<keyword evidence="2" id="KW-0812">Transmembrane</keyword>
<reference evidence="4" key="1">
    <citation type="submission" date="2021-02" db="EMBL/GenBank/DDBJ databases">
        <authorList>
            <person name="Dougan E. K."/>
            <person name="Rhodes N."/>
            <person name="Thang M."/>
            <person name="Chan C."/>
        </authorList>
    </citation>
    <scope>NUCLEOTIDE SEQUENCE</scope>
</reference>
<feature type="compositionally biased region" description="Low complexity" evidence="1">
    <location>
        <begin position="330"/>
        <end position="345"/>
    </location>
</feature>
<proteinExistence type="predicted"/>
<keyword evidence="2" id="KW-0472">Membrane</keyword>
<dbReference type="InterPro" id="IPR036034">
    <property type="entry name" value="PDZ_sf"/>
</dbReference>
<evidence type="ECO:0000313" key="5">
    <source>
        <dbReference type="Proteomes" id="UP000649617"/>
    </source>
</evidence>
<feature type="compositionally biased region" description="Low complexity" evidence="1">
    <location>
        <begin position="220"/>
        <end position="229"/>
    </location>
</feature>
<evidence type="ECO:0000259" key="3">
    <source>
        <dbReference type="PROSITE" id="PS50106"/>
    </source>
</evidence>
<feature type="transmembrane region" description="Helical" evidence="2">
    <location>
        <begin position="35"/>
        <end position="59"/>
    </location>
</feature>
<keyword evidence="5" id="KW-1185">Reference proteome</keyword>
<feature type="region of interest" description="Disordered" evidence="1">
    <location>
        <begin position="199"/>
        <end position="231"/>
    </location>
</feature>
<feature type="non-terminal residue" evidence="4">
    <location>
        <position position="405"/>
    </location>
</feature>
<dbReference type="SUPFAM" id="SSF50156">
    <property type="entry name" value="PDZ domain-like"/>
    <property type="match status" value="1"/>
</dbReference>
<accession>A0A812VME7</accession>
<evidence type="ECO:0000256" key="2">
    <source>
        <dbReference type="SAM" id="Phobius"/>
    </source>
</evidence>
<sequence>MGLSVWQEKQVEFFEASATMDKDIRSLSAPATGDLPFGVLACWTLIAACIVAAVIARLIQLCNAPSGSESLPRQAAKRRTPSEDTSQAMDSIVPEDISKDYVEVTLERSRGQSWGLVWHVQAYESERFLIAGLEPKSPAGLLKDRQAQGLRPLRRGDELVSVNGTCYFQSMRRQLERAQKVRLQFLKADVVMPLECDSCESPTATTKPDPETSLDGSTGSPSSQSQPSQAVPPICEMVRPVQPSSPTEVEVAEVAGMQCSTAFCAVEHSLPALPAPDNIPEGMPESSPPLAPATVRGRDIAVKRADVPNWCKEKRKSRRHASAGEEEGRLSSGSGSGSEQVSGESKCPSTDWEYMMDNRPGSLVHADLLAPREPLSVSHSSASNVVIVAGSQAVALQTASALGTV</sequence>
<protein>
    <recommendedName>
        <fullName evidence="3">PDZ domain-containing protein</fullName>
    </recommendedName>
</protein>
<feature type="region of interest" description="Disordered" evidence="1">
    <location>
        <begin position="67"/>
        <end position="88"/>
    </location>
</feature>
<dbReference type="Proteomes" id="UP000649617">
    <property type="component" value="Unassembled WGS sequence"/>
</dbReference>
<keyword evidence="2" id="KW-1133">Transmembrane helix</keyword>
<dbReference type="AlphaFoldDB" id="A0A812VME7"/>
<name>A0A812VME7_SYMPI</name>
<gene>
    <name evidence="4" type="ORF">SPIL2461_LOCUS16550</name>
</gene>
<dbReference type="PROSITE" id="PS50106">
    <property type="entry name" value="PDZ"/>
    <property type="match status" value="1"/>
</dbReference>
<organism evidence="4 5">
    <name type="scientific">Symbiodinium pilosum</name>
    <name type="common">Dinoflagellate</name>
    <dbReference type="NCBI Taxonomy" id="2952"/>
    <lineage>
        <taxon>Eukaryota</taxon>
        <taxon>Sar</taxon>
        <taxon>Alveolata</taxon>
        <taxon>Dinophyceae</taxon>
        <taxon>Suessiales</taxon>
        <taxon>Symbiodiniaceae</taxon>
        <taxon>Symbiodinium</taxon>
    </lineage>
</organism>
<comment type="caution">
    <text evidence="4">The sequence shown here is derived from an EMBL/GenBank/DDBJ whole genome shotgun (WGS) entry which is preliminary data.</text>
</comment>
<dbReference type="Gene3D" id="2.30.42.10">
    <property type="match status" value="1"/>
</dbReference>
<dbReference type="OrthoDB" id="441953at2759"/>
<evidence type="ECO:0000313" key="4">
    <source>
        <dbReference type="EMBL" id="CAE7630894.1"/>
    </source>
</evidence>
<feature type="region of interest" description="Disordered" evidence="1">
    <location>
        <begin position="311"/>
        <end position="354"/>
    </location>
</feature>
<dbReference type="InterPro" id="IPR001478">
    <property type="entry name" value="PDZ"/>
</dbReference>
<dbReference type="EMBL" id="CAJNIZ010042657">
    <property type="protein sequence ID" value="CAE7630894.1"/>
    <property type="molecule type" value="Genomic_DNA"/>
</dbReference>
<feature type="domain" description="PDZ" evidence="3">
    <location>
        <begin position="103"/>
        <end position="189"/>
    </location>
</feature>